<feature type="transmembrane region" description="Helical" evidence="6">
    <location>
        <begin position="316"/>
        <end position="337"/>
    </location>
</feature>
<keyword evidence="4 6" id="KW-1133">Transmembrane helix</keyword>
<evidence type="ECO:0000256" key="2">
    <source>
        <dbReference type="ARBA" id="ARBA00022475"/>
    </source>
</evidence>
<evidence type="ECO:0000313" key="7">
    <source>
        <dbReference type="EMBL" id="MBE1507319.1"/>
    </source>
</evidence>
<dbReference type="EMBL" id="JADBEC010000002">
    <property type="protein sequence ID" value="MBE1507319.1"/>
    <property type="molecule type" value="Genomic_DNA"/>
</dbReference>
<evidence type="ECO:0000313" key="8">
    <source>
        <dbReference type="Proteomes" id="UP000620262"/>
    </source>
</evidence>
<keyword evidence="5 6" id="KW-0472">Membrane</keyword>
<feature type="transmembrane region" description="Helical" evidence="6">
    <location>
        <begin position="101"/>
        <end position="120"/>
    </location>
</feature>
<dbReference type="Pfam" id="PF13440">
    <property type="entry name" value="Polysacc_synt_3"/>
    <property type="match status" value="1"/>
</dbReference>
<name>A0ABR9IVT5_RHIVS</name>
<dbReference type="Proteomes" id="UP000620262">
    <property type="component" value="Unassembled WGS sequence"/>
</dbReference>
<comment type="subcellular location">
    <subcellularLocation>
        <location evidence="1">Cell membrane</location>
        <topology evidence="1">Multi-pass membrane protein</topology>
    </subcellularLocation>
</comment>
<keyword evidence="8" id="KW-1185">Reference proteome</keyword>
<feature type="transmembrane region" description="Helical" evidence="6">
    <location>
        <begin position="190"/>
        <end position="209"/>
    </location>
</feature>
<dbReference type="PANTHER" id="PTHR30250:SF11">
    <property type="entry name" value="O-ANTIGEN TRANSPORTER-RELATED"/>
    <property type="match status" value="1"/>
</dbReference>
<dbReference type="InterPro" id="IPR050833">
    <property type="entry name" value="Poly_Biosynth_Transport"/>
</dbReference>
<accession>A0ABR9IVT5</accession>
<proteinExistence type="predicted"/>
<feature type="transmembrane region" description="Helical" evidence="6">
    <location>
        <begin position="440"/>
        <end position="457"/>
    </location>
</feature>
<evidence type="ECO:0000256" key="6">
    <source>
        <dbReference type="SAM" id="Phobius"/>
    </source>
</evidence>
<evidence type="ECO:0000256" key="3">
    <source>
        <dbReference type="ARBA" id="ARBA00022692"/>
    </source>
</evidence>
<reference evidence="7 8" key="1">
    <citation type="submission" date="2020-10" db="EMBL/GenBank/DDBJ databases">
        <title>Sequencing the genomes of 1000 actinobacteria strains.</title>
        <authorList>
            <person name="Klenk H.-P."/>
        </authorList>
    </citation>
    <scope>NUCLEOTIDE SEQUENCE [LARGE SCALE GENOMIC DNA]</scope>
    <source>
        <strain evidence="7 8">DSM 7307</strain>
    </source>
</reference>
<feature type="transmembrane region" description="Helical" evidence="6">
    <location>
        <begin position="407"/>
        <end position="428"/>
    </location>
</feature>
<dbReference type="RefSeq" id="WP_192731070.1">
    <property type="nucleotide sequence ID" value="NZ_BAAAVL010000012.1"/>
</dbReference>
<feature type="transmembrane region" description="Helical" evidence="6">
    <location>
        <begin position="349"/>
        <end position="370"/>
    </location>
</feature>
<comment type="caution">
    <text evidence="7">The sequence shown here is derived from an EMBL/GenBank/DDBJ whole genome shotgun (WGS) entry which is preliminary data.</text>
</comment>
<evidence type="ECO:0000256" key="4">
    <source>
        <dbReference type="ARBA" id="ARBA00022989"/>
    </source>
</evidence>
<protein>
    <submittedName>
        <fullName evidence="7">PST family polysaccharide transporter</fullName>
    </submittedName>
</protein>
<evidence type="ECO:0000256" key="1">
    <source>
        <dbReference type="ARBA" id="ARBA00004651"/>
    </source>
</evidence>
<keyword evidence="3 6" id="KW-0812">Transmembrane</keyword>
<sequence length="502" mass="53659">MTLRMTPPSSQTYTQILKSTMLMGGSSLVNVALSIIRNKAMAVLLGPEGVGLMGLYGSILDIAQAVAGLGVGSSGVRQIAEAAGTDQAERISRSATVLRRISLVLALLGALLLAALAFPVSNFTFGDYQHAGGIALLSLALFFRLLSAGQTALIQGLRNIADLARINVLGGLFGTAISIPLIYLFGMQAIAPSLVVIAVASILPTWWYSRRICPHPTPMPARQFGREVSALLRLGFVFMASGLLTFGAAYAIRLIVLKEGGVMAAGLYQAAWGLGGLYAGFILQAMGTDFYPRLTAAADNNAECNRLVNEQAEISMLLAGPGLLATLTLAPLMMSLFYSAEFHGAVDLLRWICLGMMLRIISWPMGFIVVAKRTQAIFFWTEVAAAVVHVGLAWLFVSLLGTPGAGMAFFGLYVWHSVLVYVIVRRLTGFHWSAANRRHALLFLPTSGLVFLAFSVLPLWPATVIGSVAVTLTGLYSLRMLVDLLPPESMPAIIRGWIARSA</sequence>
<dbReference type="InterPro" id="IPR044550">
    <property type="entry name" value="WzxE"/>
</dbReference>
<evidence type="ECO:0000256" key="5">
    <source>
        <dbReference type="ARBA" id="ARBA00023136"/>
    </source>
</evidence>
<feature type="transmembrane region" description="Helical" evidence="6">
    <location>
        <begin position="230"/>
        <end position="256"/>
    </location>
</feature>
<feature type="transmembrane region" description="Helical" evidence="6">
    <location>
        <begin position="262"/>
        <end position="283"/>
    </location>
</feature>
<organism evidence="7 8">
    <name type="scientific">Rhizobium viscosum</name>
    <name type="common">Arthrobacter viscosus</name>
    <dbReference type="NCBI Taxonomy" id="1673"/>
    <lineage>
        <taxon>Bacteria</taxon>
        <taxon>Pseudomonadati</taxon>
        <taxon>Pseudomonadota</taxon>
        <taxon>Alphaproteobacteria</taxon>
        <taxon>Hyphomicrobiales</taxon>
        <taxon>Rhizobiaceae</taxon>
        <taxon>Rhizobium/Agrobacterium group</taxon>
        <taxon>Rhizobium</taxon>
    </lineage>
</organism>
<gene>
    <name evidence="7" type="ORF">H4W29_004564</name>
</gene>
<feature type="transmembrane region" description="Helical" evidence="6">
    <location>
        <begin position="377"/>
        <end position="401"/>
    </location>
</feature>
<feature type="transmembrane region" description="Helical" evidence="6">
    <location>
        <begin position="166"/>
        <end position="184"/>
    </location>
</feature>
<dbReference type="PANTHER" id="PTHR30250">
    <property type="entry name" value="PST FAMILY PREDICTED COLANIC ACID TRANSPORTER"/>
    <property type="match status" value="1"/>
</dbReference>
<feature type="transmembrane region" description="Helical" evidence="6">
    <location>
        <begin position="132"/>
        <end position="154"/>
    </location>
</feature>
<keyword evidence="2" id="KW-1003">Cell membrane</keyword>
<dbReference type="CDD" id="cd13125">
    <property type="entry name" value="MATE_like_10"/>
    <property type="match status" value="1"/>
</dbReference>